<keyword evidence="6" id="KW-0418">Kinase</keyword>
<keyword evidence="9" id="KW-0472">Membrane</keyword>
<dbReference type="Gramene" id="LPERR11G04490.1">
    <property type="protein sequence ID" value="LPERR11G04490.1"/>
    <property type="gene ID" value="LPERR11G04490"/>
</dbReference>
<dbReference type="EnsemblPlants" id="LPERR11G04490.4">
    <property type="protein sequence ID" value="LPERR11G04490.4"/>
    <property type="gene ID" value="LPERR11G04490"/>
</dbReference>
<evidence type="ECO:0000256" key="4">
    <source>
        <dbReference type="ARBA" id="ARBA00022692"/>
    </source>
</evidence>
<dbReference type="Gramene" id="LPERR11G04490.4">
    <property type="protein sequence ID" value="LPERR11G04490.4"/>
    <property type="gene ID" value="LPERR11G04490"/>
</dbReference>
<evidence type="ECO:0000256" key="8">
    <source>
        <dbReference type="ARBA" id="ARBA00022989"/>
    </source>
</evidence>
<dbReference type="InterPro" id="IPR052232">
    <property type="entry name" value="RLK_Ser/Thr-Kinase"/>
</dbReference>
<comment type="subcellular location">
    <subcellularLocation>
        <location evidence="1">Membrane</location>
        <topology evidence="1">Single-pass membrane protein</topology>
    </subcellularLocation>
</comment>
<dbReference type="Gramene" id="LPERR11G04490.12">
    <property type="protein sequence ID" value="LPERR11G04490.12"/>
    <property type="gene ID" value="LPERR11G04490"/>
</dbReference>
<dbReference type="EnsemblPlants" id="LPERR11G04490.2">
    <property type="protein sequence ID" value="LPERR11G04490.2"/>
    <property type="gene ID" value="LPERR11G04490"/>
</dbReference>
<keyword evidence="7" id="KW-0067">ATP-binding</keyword>
<dbReference type="Gramene" id="LPERR11G04490.5">
    <property type="protein sequence ID" value="LPERR11G04490.5"/>
    <property type="gene ID" value="LPERR11G04490"/>
</dbReference>
<evidence type="ECO:0000256" key="6">
    <source>
        <dbReference type="ARBA" id="ARBA00022777"/>
    </source>
</evidence>
<dbReference type="STRING" id="77586.A0A0D9XPS3"/>
<dbReference type="EnsemblPlants" id="LPERR11G04490.12">
    <property type="protein sequence ID" value="LPERR11G04490.12"/>
    <property type="gene ID" value="LPERR11G04490"/>
</dbReference>
<evidence type="ECO:0000256" key="7">
    <source>
        <dbReference type="ARBA" id="ARBA00022840"/>
    </source>
</evidence>
<keyword evidence="3" id="KW-0808">Transferase</keyword>
<dbReference type="Gramene" id="LPERR11G04490.9">
    <property type="protein sequence ID" value="LPERR11G04490.9"/>
    <property type="gene ID" value="LPERR11G04490"/>
</dbReference>
<keyword evidence="4" id="KW-0812">Transmembrane</keyword>
<dbReference type="Gramene" id="LPERR11G04490.8">
    <property type="protein sequence ID" value="LPERR11G04490.8"/>
    <property type="gene ID" value="LPERR11G04490"/>
</dbReference>
<evidence type="ECO:0000256" key="2">
    <source>
        <dbReference type="ARBA" id="ARBA00022553"/>
    </source>
</evidence>
<organism evidence="11 12">
    <name type="scientific">Leersia perrieri</name>
    <dbReference type="NCBI Taxonomy" id="77586"/>
    <lineage>
        <taxon>Eukaryota</taxon>
        <taxon>Viridiplantae</taxon>
        <taxon>Streptophyta</taxon>
        <taxon>Embryophyta</taxon>
        <taxon>Tracheophyta</taxon>
        <taxon>Spermatophyta</taxon>
        <taxon>Magnoliopsida</taxon>
        <taxon>Liliopsida</taxon>
        <taxon>Poales</taxon>
        <taxon>Poaceae</taxon>
        <taxon>BOP clade</taxon>
        <taxon>Oryzoideae</taxon>
        <taxon>Oryzeae</taxon>
        <taxon>Oryzinae</taxon>
        <taxon>Leersia</taxon>
    </lineage>
</organism>
<dbReference type="EnsemblPlants" id="LPERR11G04490.6">
    <property type="protein sequence ID" value="LPERR11G04490.6"/>
    <property type="gene ID" value="LPERR11G04490"/>
</dbReference>
<dbReference type="EnsemblPlants" id="LPERR11G04490.9">
    <property type="protein sequence ID" value="LPERR11G04490.9"/>
    <property type="gene ID" value="LPERR11G04490"/>
</dbReference>
<proteinExistence type="predicted"/>
<dbReference type="EnsemblPlants" id="LPERR11G04490.1">
    <property type="protein sequence ID" value="LPERR11G04490.1"/>
    <property type="gene ID" value="LPERR11G04490"/>
</dbReference>
<dbReference type="EnsemblPlants" id="LPERR11G04490.7">
    <property type="protein sequence ID" value="LPERR11G04490.7"/>
    <property type="gene ID" value="LPERR11G04490"/>
</dbReference>
<keyword evidence="12" id="KW-1185">Reference proteome</keyword>
<dbReference type="Gramene" id="LPERR11G04490.6">
    <property type="protein sequence ID" value="LPERR11G04490.6"/>
    <property type="gene ID" value="LPERR11G04490"/>
</dbReference>
<reference evidence="11 12" key="1">
    <citation type="submission" date="2012-08" db="EMBL/GenBank/DDBJ databases">
        <title>Oryza genome evolution.</title>
        <authorList>
            <person name="Wing R.A."/>
        </authorList>
    </citation>
    <scope>NUCLEOTIDE SEQUENCE</scope>
</reference>
<evidence type="ECO:0000256" key="3">
    <source>
        <dbReference type="ARBA" id="ARBA00022679"/>
    </source>
</evidence>
<accession>A0A0D9XPS3</accession>
<dbReference type="AlphaFoldDB" id="A0A0D9XPS3"/>
<evidence type="ECO:0000313" key="11">
    <source>
        <dbReference type="EnsemblPlants" id="LPERR11G04490.2"/>
    </source>
</evidence>
<dbReference type="EnsemblPlants" id="LPERR11G04490.5">
    <property type="protein sequence ID" value="LPERR11G04490.5"/>
    <property type="gene ID" value="LPERR11G04490"/>
</dbReference>
<feature type="compositionally biased region" description="Basic and acidic residues" evidence="10">
    <location>
        <begin position="1"/>
        <end position="13"/>
    </location>
</feature>
<keyword evidence="8" id="KW-1133">Transmembrane helix</keyword>
<dbReference type="EnsemblPlants" id="LPERR11G04490.10">
    <property type="protein sequence ID" value="LPERR11G04490.10"/>
    <property type="gene ID" value="LPERR11G04490"/>
</dbReference>
<reference evidence="11" key="3">
    <citation type="submission" date="2015-04" db="UniProtKB">
        <authorList>
            <consortium name="EnsemblPlants"/>
        </authorList>
    </citation>
    <scope>IDENTIFICATION</scope>
</reference>
<dbReference type="HOGENOM" id="CLU_1962745_0_0_1"/>
<dbReference type="Gramene" id="LPERR11G04490.2">
    <property type="protein sequence ID" value="LPERR11G04490.2"/>
    <property type="gene ID" value="LPERR11G04490"/>
</dbReference>
<dbReference type="PANTHER" id="PTHR47984">
    <property type="entry name" value="OS01G0323000 PROTEIN"/>
    <property type="match status" value="1"/>
</dbReference>
<dbReference type="GO" id="GO:0016301">
    <property type="term" value="F:kinase activity"/>
    <property type="evidence" value="ECO:0007669"/>
    <property type="project" value="UniProtKB-KW"/>
</dbReference>
<dbReference type="GO" id="GO:0005524">
    <property type="term" value="F:ATP binding"/>
    <property type="evidence" value="ECO:0007669"/>
    <property type="project" value="UniProtKB-KW"/>
</dbReference>
<evidence type="ECO:0000256" key="5">
    <source>
        <dbReference type="ARBA" id="ARBA00022741"/>
    </source>
</evidence>
<dbReference type="EnsemblPlants" id="LPERR11G04490.11">
    <property type="protein sequence ID" value="LPERR11G04490.11"/>
    <property type="gene ID" value="LPERR11G04490"/>
</dbReference>
<dbReference type="GO" id="GO:0016020">
    <property type="term" value="C:membrane"/>
    <property type="evidence" value="ECO:0007669"/>
    <property type="project" value="UniProtKB-SubCell"/>
</dbReference>
<dbReference type="EnsemblPlants" id="LPERR11G04490.3">
    <property type="protein sequence ID" value="LPERR11G04490.3"/>
    <property type="gene ID" value="LPERR11G04490"/>
</dbReference>
<evidence type="ECO:0000256" key="10">
    <source>
        <dbReference type="SAM" id="MobiDB-lite"/>
    </source>
</evidence>
<protein>
    <submittedName>
        <fullName evidence="11">Uncharacterized protein</fullName>
    </submittedName>
</protein>
<evidence type="ECO:0000313" key="12">
    <source>
        <dbReference type="Proteomes" id="UP000032180"/>
    </source>
</evidence>
<sequence>MEGQPHENGGHEEWDPEVDAATTGTHGPATTSAKMVRRCVRYITLSCNCRCLVVVPMGEQVNLGEWLKNMVSNRDYEVVLDPKLPEMPTSKALKKALMVALRNDGVASEQTIKEVVARKEIVTEKSPS</sequence>
<keyword evidence="5" id="KW-0547">Nucleotide-binding</keyword>
<dbReference type="PANTHER" id="PTHR47984:SF10">
    <property type="entry name" value="PROTEIN KINASE SUPERFAMILY PROTEIN"/>
    <property type="match status" value="1"/>
</dbReference>
<evidence type="ECO:0000256" key="1">
    <source>
        <dbReference type="ARBA" id="ARBA00004167"/>
    </source>
</evidence>
<dbReference type="eggNOG" id="KOG1187">
    <property type="taxonomic scope" value="Eukaryota"/>
</dbReference>
<dbReference type="Proteomes" id="UP000032180">
    <property type="component" value="Chromosome 11"/>
</dbReference>
<dbReference type="Gramene" id="LPERR11G04490.10">
    <property type="protein sequence ID" value="LPERR11G04490.10"/>
    <property type="gene ID" value="LPERR11G04490"/>
</dbReference>
<keyword evidence="2" id="KW-0597">Phosphoprotein</keyword>
<feature type="region of interest" description="Disordered" evidence="10">
    <location>
        <begin position="1"/>
        <end position="31"/>
    </location>
</feature>
<feature type="compositionally biased region" description="Low complexity" evidence="10">
    <location>
        <begin position="20"/>
        <end position="31"/>
    </location>
</feature>
<dbReference type="EnsemblPlants" id="LPERR11G04490.8">
    <property type="protein sequence ID" value="LPERR11G04490.8"/>
    <property type="gene ID" value="LPERR11G04490"/>
</dbReference>
<reference evidence="11 12" key="2">
    <citation type="submission" date="2013-12" db="EMBL/GenBank/DDBJ databases">
        <authorList>
            <person name="Yu Y."/>
            <person name="Lee S."/>
            <person name="de Baynast K."/>
            <person name="Wissotski M."/>
            <person name="Liu L."/>
            <person name="Talag J."/>
            <person name="Goicoechea J."/>
            <person name="Angelova A."/>
            <person name="Jetty R."/>
            <person name="Kudrna D."/>
            <person name="Golser W."/>
            <person name="Rivera L."/>
            <person name="Zhang J."/>
            <person name="Wing R."/>
        </authorList>
    </citation>
    <scope>NUCLEOTIDE SEQUENCE</scope>
</reference>
<dbReference type="Gramene" id="LPERR11G04490.7">
    <property type="protein sequence ID" value="LPERR11G04490.7"/>
    <property type="gene ID" value="LPERR11G04490"/>
</dbReference>
<name>A0A0D9XPS3_9ORYZ</name>
<dbReference type="Gramene" id="LPERR11G04490.3">
    <property type="protein sequence ID" value="LPERR11G04490.3"/>
    <property type="gene ID" value="LPERR11G04490"/>
</dbReference>
<dbReference type="Gramene" id="LPERR11G04490.11">
    <property type="protein sequence ID" value="LPERR11G04490.11"/>
    <property type="gene ID" value="LPERR11G04490"/>
</dbReference>
<evidence type="ECO:0000256" key="9">
    <source>
        <dbReference type="ARBA" id="ARBA00023136"/>
    </source>
</evidence>